<sequence length="345" mass="38892">MDVRKIVNQTVKIVLPLLLGVLLFWYLYREQDFGAMMEVVRGGVRYDILLFSLLFGLAANVTRGFRWGLLIDSLGRRVRRRNVVFAVLGNYAVNMALPRVGEIWRCGVTAKYERVPFTKLLGTLFVDRIMDTLMVGLLTLCLGVFNIGFFRHFFAENPPTLVATLITLVRSPWTYVGLVGAVVLAWFVFVRMKHLPLVRKLTEMLLNVWEGVRSLWTIEHKGRFLLQTLAIWVGYFLYFYTTFYAFEFTAPLGIRIGLIAFAMSSLGVAVPVQGGIGVWHFMVISTLVAFGVDRTDAAAFALVVFTVQTVWVVLCGLFGIFALPLLNKDEEGKDEAKNELIQAGA</sequence>
<dbReference type="InterPro" id="IPR022791">
    <property type="entry name" value="L-PG_synthase/AglD"/>
</dbReference>
<accession>W2C3S3</accession>
<keyword evidence="4 6" id="KW-1133">Transmembrane helix</keyword>
<comment type="caution">
    <text evidence="7">The sequence shown here is derived from an EMBL/GenBank/DDBJ whole genome shotgun (WGS) entry which is preliminary data.</text>
</comment>
<evidence type="ECO:0000256" key="3">
    <source>
        <dbReference type="ARBA" id="ARBA00022692"/>
    </source>
</evidence>
<dbReference type="PANTHER" id="PTHR39087:SF2">
    <property type="entry name" value="UPF0104 MEMBRANE PROTEIN MJ1595"/>
    <property type="match status" value="1"/>
</dbReference>
<keyword evidence="3 6" id="KW-0812">Transmembrane</keyword>
<evidence type="ECO:0000313" key="7">
    <source>
        <dbReference type="EMBL" id="ETK01864.1"/>
    </source>
</evidence>
<dbReference type="GO" id="GO:0005886">
    <property type="term" value="C:plasma membrane"/>
    <property type="evidence" value="ECO:0007669"/>
    <property type="project" value="UniProtKB-SubCell"/>
</dbReference>
<evidence type="ECO:0000256" key="5">
    <source>
        <dbReference type="ARBA" id="ARBA00023136"/>
    </source>
</evidence>
<dbReference type="EMBL" id="AYUF01000429">
    <property type="protein sequence ID" value="ETK01864.1"/>
    <property type="molecule type" value="Genomic_DNA"/>
</dbReference>
<evidence type="ECO:0000256" key="1">
    <source>
        <dbReference type="ARBA" id="ARBA00004651"/>
    </source>
</evidence>
<dbReference type="PANTHER" id="PTHR39087">
    <property type="entry name" value="UPF0104 MEMBRANE PROTEIN MJ1595"/>
    <property type="match status" value="1"/>
</dbReference>
<feature type="transmembrane region" description="Helical" evidence="6">
    <location>
        <begin position="252"/>
        <end position="269"/>
    </location>
</feature>
<feature type="transmembrane region" description="Helical" evidence="6">
    <location>
        <begin position="133"/>
        <end position="153"/>
    </location>
</feature>
<evidence type="ECO:0000313" key="8">
    <source>
        <dbReference type="Proteomes" id="UP000018837"/>
    </source>
</evidence>
<feature type="transmembrane region" description="Helical" evidence="6">
    <location>
        <begin position="173"/>
        <end position="190"/>
    </location>
</feature>
<comment type="subcellular location">
    <subcellularLocation>
        <location evidence="1">Cell membrane</location>
        <topology evidence="1">Multi-pass membrane protein</topology>
    </subcellularLocation>
</comment>
<proteinExistence type="predicted"/>
<feature type="transmembrane region" description="Helical" evidence="6">
    <location>
        <begin position="298"/>
        <end position="323"/>
    </location>
</feature>
<evidence type="ECO:0000256" key="6">
    <source>
        <dbReference type="SAM" id="Phobius"/>
    </source>
</evidence>
<feature type="transmembrane region" description="Helical" evidence="6">
    <location>
        <begin position="48"/>
        <end position="71"/>
    </location>
</feature>
<dbReference type="PATRIC" id="fig|1411148.3.peg.1171"/>
<dbReference type="Proteomes" id="UP000018837">
    <property type="component" value="Unassembled WGS sequence"/>
</dbReference>
<feature type="transmembrane region" description="Helical" evidence="6">
    <location>
        <begin position="224"/>
        <end position="246"/>
    </location>
</feature>
<dbReference type="Pfam" id="PF03706">
    <property type="entry name" value="LPG_synthase_TM"/>
    <property type="match status" value="1"/>
</dbReference>
<gene>
    <name evidence="7" type="ORF">N425_07595</name>
</gene>
<keyword evidence="5 6" id="KW-0472">Membrane</keyword>
<name>W2C3S3_9BACT</name>
<protein>
    <submittedName>
        <fullName evidence="7">Membrane protein</fullName>
    </submittedName>
</protein>
<evidence type="ECO:0000256" key="4">
    <source>
        <dbReference type="ARBA" id="ARBA00022989"/>
    </source>
</evidence>
<dbReference type="AlphaFoldDB" id="W2C3S3"/>
<evidence type="ECO:0000256" key="2">
    <source>
        <dbReference type="ARBA" id="ARBA00022475"/>
    </source>
</evidence>
<reference evidence="7 8" key="1">
    <citation type="submission" date="2013-11" db="EMBL/GenBank/DDBJ databases">
        <title>Single cell genomics of uncultured Tannerella BU063 (oral taxon 286).</title>
        <authorList>
            <person name="Beall C.J."/>
            <person name="Campbell A.G."/>
            <person name="Griffen A.L."/>
            <person name="Podar M."/>
            <person name="Leys E.J."/>
        </authorList>
    </citation>
    <scope>NUCLEOTIDE SEQUENCE [LARGE SCALE GENOMIC DNA]</scope>
    <source>
        <strain evidence="7">Cell 2</strain>
    </source>
</reference>
<feature type="transmembrane region" description="Helical" evidence="6">
    <location>
        <begin position="12"/>
        <end position="28"/>
    </location>
</feature>
<keyword evidence="2" id="KW-1003">Cell membrane</keyword>
<organism evidence="7 8">
    <name type="scientific">Tannerella sp. oral taxon BU063 isolate Cell 2</name>
    <dbReference type="NCBI Taxonomy" id="1411148"/>
    <lineage>
        <taxon>Bacteria</taxon>
        <taxon>Pseudomonadati</taxon>
        <taxon>Bacteroidota</taxon>
        <taxon>Bacteroidia</taxon>
        <taxon>Bacteroidales</taxon>
        <taxon>Tannerellaceae</taxon>
        <taxon>Tannerella</taxon>
    </lineage>
</organism>